<name>A0ABT0NC40_9GAMM</name>
<comment type="caution">
    <text evidence="1">The sequence shown here is derived from an EMBL/GenBank/DDBJ whole genome shotgun (WGS) entry which is preliminary data.</text>
</comment>
<evidence type="ECO:0008006" key="3">
    <source>
        <dbReference type="Google" id="ProtNLM"/>
    </source>
</evidence>
<evidence type="ECO:0000313" key="1">
    <source>
        <dbReference type="EMBL" id="MCL2915994.1"/>
    </source>
</evidence>
<dbReference type="Proteomes" id="UP001202831">
    <property type="component" value="Unassembled WGS sequence"/>
</dbReference>
<evidence type="ECO:0000313" key="2">
    <source>
        <dbReference type="Proteomes" id="UP001202831"/>
    </source>
</evidence>
<keyword evidence="2" id="KW-1185">Reference proteome</keyword>
<sequence length="151" mass="17741">MRMQQLRDVLERIAECHLEMQALYRRLHNHCDSARTKLLLEYLQQHQQHIAETIESYIDDAPRRMLDTWYENLEMGGFKQACESIVPVAGMNEDDLIELHLKFDNRILGYLETLVEVAPTGEIESAMSDLLRVSKTQQQRLVHSVMRMEDI</sequence>
<proteinExistence type="predicted"/>
<gene>
    <name evidence="1" type="ORF">L2725_19810</name>
</gene>
<accession>A0ABT0NC40</accession>
<protein>
    <recommendedName>
        <fullName evidence="3">ATPase</fullName>
    </recommendedName>
</protein>
<dbReference type="EMBL" id="JAKIKT010000009">
    <property type="protein sequence ID" value="MCL2915994.1"/>
    <property type="molecule type" value="Genomic_DNA"/>
</dbReference>
<dbReference type="RefSeq" id="WP_115137136.1">
    <property type="nucleotide sequence ID" value="NZ_JAKIKT010000009.1"/>
</dbReference>
<organism evidence="1 2">
    <name type="scientific">Shewanella corallii</name>
    <dbReference type="NCBI Taxonomy" id="560080"/>
    <lineage>
        <taxon>Bacteria</taxon>
        <taxon>Pseudomonadati</taxon>
        <taxon>Pseudomonadota</taxon>
        <taxon>Gammaproteobacteria</taxon>
        <taxon>Alteromonadales</taxon>
        <taxon>Shewanellaceae</taxon>
        <taxon>Shewanella</taxon>
    </lineage>
</organism>
<reference evidence="1 2" key="1">
    <citation type="submission" date="2022-01" db="EMBL/GenBank/DDBJ databases">
        <title>Whole genome-based taxonomy of the Shewanellaceae.</title>
        <authorList>
            <person name="Martin-Rodriguez A.J."/>
        </authorList>
    </citation>
    <scope>NUCLEOTIDE SEQUENCE [LARGE SCALE GENOMIC DNA]</scope>
    <source>
        <strain evidence="1 2">DSM 21332</strain>
    </source>
</reference>